<evidence type="ECO:0000256" key="6">
    <source>
        <dbReference type="ARBA" id="ARBA00022723"/>
    </source>
</evidence>
<dbReference type="GO" id="GO:0042054">
    <property type="term" value="F:histone methyltransferase activity"/>
    <property type="evidence" value="ECO:0007669"/>
    <property type="project" value="InterPro"/>
</dbReference>
<evidence type="ECO:0000256" key="4">
    <source>
        <dbReference type="ARBA" id="ARBA00022679"/>
    </source>
</evidence>
<dbReference type="InterPro" id="IPR050973">
    <property type="entry name" value="H3K9_Histone-Lys_N-MTase"/>
</dbReference>
<evidence type="ECO:0000259" key="9">
    <source>
        <dbReference type="PROSITE" id="PS50280"/>
    </source>
</evidence>
<dbReference type="SUPFAM" id="SSF54236">
    <property type="entry name" value="Ubiquitin-like"/>
    <property type="match status" value="1"/>
</dbReference>
<evidence type="ECO:0000259" key="10">
    <source>
        <dbReference type="PROSITE" id="PS50868"/>
    </source>
</evidence>
<dbReference type="OrthoDB" id="308383at2759"/>
<dbReference type="PROSITE" id="PS50280">
    <property type="entry name" value="SET"/>
    <property type="match status" value="1"/>
</dbReference>
<dbReference type="SMART" id="SM00468">
    <property type="entry name" value="PreSET"/>
    <property type="match status" value="1"/>
</dbReference>
<comment type="caution">
    <text evidence="11">The sequence shown here is derived from an EMBL/GenBank/DDBJ whole genome shotgun (WGS) entry which is preliminary data.</text>
</comment>
<evidence type="ECO:0000256" key="7">
    <source>
        <dbReference type="ARBA" id="ARBA00022833"/>
    </source>
</evidence>
<feature type="region of interest" description="Disordered" evidence="8">
    <location>
        <begin position="442"/>
        <end position="490"/>
    </location>
</feature>
<dbReference type="PANTHER" id="PTHR46223">
    <property type="entry name" value="HISTONE-LYSINE N-METHYLTRANSFERASE SUV39H"/>
    <property type="match status" value="1"/>
</dbReference>
<dbReference type="Pfam" id="PF00856">
    <property type="entry name" value="SET"/>
    <property type="match status" value="1"/>
</dbReference>
<dbReference type="GO" id="GO:0005694">
    <property type="term" value="C:chromosome"/>
    <property type="evidence" value="ECO:0007669"/>
    <property type="project" value="UniProtKB-SubCell"/>
</dbReference>
<dbReference type="GO" id="GO:0032259">
    <property type="term" value="P:methylation"/>
    <property type="evidence" value="ECO:0007669"/>
    <property type="project" value="UniProtKB-KW"/>
</dbReference>
<sequence length="805" mass="89878">MPTSPDHIALIFSYPAYCEKHATEASSIIHKTDENFVLVFRHVETLYGKNKGSLAFSYNRRWLEDSDTPLTVGMKDGDTINCIEVLKVAILHPNAYARFFTVDPADASVTFSTLFCAYGRATQMDPAHLRFTLHGMRLLENDLVVETLRILDPSSENFWIAATPLDSEATPFDSGSTTIKEKAMDLTTAIINAPAEEVSNSGVTLVAPLTLHPPRLEPSVGATPELMLRNLKTALQTADANWLSTLICSWPEPCPPQDEDDILWNFARHFMTWRDDQTERRRLENAGNFLARQVSAIVSLEHVHHEWRAESLAAWKKARPRRGFAQRSTRSTNTLQQAIQANATRRMLREARIISILGQLIEAWKTHLTGGLASLSSGPGLYSDLRILRECREMADEDQTIEDILETRNATPGSLAGDTLVGGVFSDFSSLAGEYLGDAISEDDRPEKIEGSQKRRESVRLKRNERQESPTPVPVNDPPSAPPLQPIRSPLFFAPLDTPPNVIKTRRDIIQDQWNKIAREAGAAGIEFVNEIDDEEVPPGIGILFPYVERSYLFDIGIAEPTPLAGCECDGKRGCNNARPGRCPCASASTLENGPPYTQGLFTFSTDDEIVECNIACGCSPQCNNRLAQFPRQIPVEIFKTEKRGWGARLPVDIVRGYVVGIYTGLLIRREEADKLSGSRASYCFDLDVNEEPDEETPENAYSVDAYGCGNWTRFINHSCSPNLQIISVVYDTMPEDNIPYLALVATENIPAFTELTFDYNPAHQTEWELKRYREKTRSKKNKSKKQTRCLCGASICRGWLSVVA</sequence>
<evidence type="ECO:0000256" key="5">
    <source>
        <dbReference type="ARBA" id="ARBA00022691"/>
    </source>
</evidence>
<dbReference type="Proteomes" id="UP000620124">
    <property type="component" value="Unassembled WGS sequence"/>
</dbReference>
<dbReference type="SUPFAM" id="SSF82199">
    <property type="entry name" value="SET domain"/>
    <property type="match status" value="1"/>
</dbReference>
<dbReference type="Pfam" id="PF05033">
    <property type="entry name" value="Pre-SET"/>
    <property type="match status" value="1"/>
</dbReference>
<dbReference type="EMBL" id="JACAZI010000002">
    <property type="protein sequence ID" value="KAF7368770.1"/>
    <property type="molecule type" value="Genomic_DNA"/>
</dbReference>
<protein>
    <submittedName>
        <fullName evidence="11">SET-domain-containing protein</fullName>
    </submittedName>
</protein>
<dbReference type="GO" id="GO:0005634">
    <property type="term" value="C:nucleus"/>
    <property type="evidence" value="ECO:0007669"/>
    <property type="project" value="InterPro"/>
</dbReference>
<reference evidence="11" key="1">
    <citation type="submission" date="2020-05" db="EMBL/GenBank/DDBJ databases">
        <title>Mycena genomes resolve the evolution of fungal bioluminescence.</title>
        <authorList>
            <person name="Tsai I.J."/>
        </authorList>
    </citation>
    <scope>NUCLEOTIDE SEQUENCE</scope>
    <source>
        <strain evidence="11">CCC161011</strain>
    </source>
</reference>
<evidence type="ECO:0000256" key="3">
    <source>
        <dbReference type="ARBA" id="ARBA00022603"/>
    </source>
</evidence>
<keyword evidence="4" id="KW-0808">Transferase</keyword>
<dbReference type="GO" id="GO:0008270">
    <property type="term" value="F:zinc ion binding"/>
    <property type="evidence" value="ECO:0007669"/>
    <property type="project" value="InterPro"/>
</dbReference>
<dbReference type="Gene3D" id="3.10.20.90">
    <property type="entry name" value="Phosphatidylinositol 3-kinase Catalytic Subunit, Chain A, domain 1"/>
    <property type="match status" value="1"/>
</dbReference>
<comment type="subcellular location">
    <subcellularLocation>
        <location evidence="1">Chromosome</location>
    </subcellularLocation>
</comment>
<dbReference type="AlphaFoldDB" id="A0A8H7DBX1"/>
<feature type="compositionally biased region" description="Pro residues" evidence="8">
    <location>
        <begin position="471"/>
        <end position="485"/>
    </location>
</feature>
<dbReference type="InterPro" id="IPR046341">
    <property type="entry name" value="SET_dom_sf"/>
</dbReference>
<gene>
    <name evidence="11" type="ORF">MVEN_00202100</name>
</gene>
<evidence type="ECO:0000256" key="8">
    <source>
        <dbReference type="SAM" id="MobiDB-lite"/>
    </source>
</evidence>
<dbReference type="SMART" id="SM00317">
    <property type="entry name" value="SET"/>
    <property type="match status" value="1"/>
</dbReference>
<feature type="domain" description="Post-SET" evidence="10">
    <location>
        <begin position="786"/>
        <end position="802"/>
    </location>
</feature>
<keyword evidence="12" id="KW-1185">Reference proteome</keyword>
<feature type="domain" description="SET" evidence="9">
    <location>
        <begin position="634"/>
        <end position="761"/>
    </location>
</feature>
<dbReference type="Gene3D" id="2.170.270.10">
    <property type="entry name" value="SET domain"/>
    <property type="match status" value="1"/>
</dbReference>
<dbReference type="PROSITE" id="PS50868">
    <property type="entry name" value="POST_SET"/>
    <property type="match status" value="1"/>
</dbReference>
<organism evidence="11 12">
    <name type="scientific">Mycena venus</name>
    <dbReference type="NCBI Taxonomy" id="2733690"/>
    <lineage>
        <taxon>Eukaryota</taxon>
        <taxon>Fungi</taxon>
        <taxon>Dikarya</taxon>
        <taxon>Basidiomycota</taxon>
        <taxon>Agaricomycotina</taxon>
        <taxon>Agaricomycetes</taxon>
        <taxon>Agaricomycetidae</taxon>
        <taxon>Agaricales</taxon>
        <taxon>Marasmiineae</taxon>
        <taxon>Mycenaceae</taxon>
        <taxon>Mycena</taxon>
    </lineage>
</organism>
<evidence type="ECO:0000313" key="12">
    <source>
        <dbReference type="Proteomes" id="UP000620124"/>
    </source>
</evidence>
<keyword evidence="5" id="KW-0949">S-adenosyl-L-methionine</keyword>
<keyword evidence="3" id="KW-0489">Methyltransferase</keyword>
<keyword evidence="7" id="KW-0862">Zinc</keyword>
<dbReference type="InterPro" id="IPR007728">
    <property type="entry name" value="Pre-SET_dom"/>
</dbReference>
<accession>A0A8H7DBX1</accession>
<proteinExistence type="predicted"/>
<evidence type="ECO:0000256" key="1">
    <source>
        <dbReference type="ARBA" id="ARBA00004286"/>
    </source>
</evidence>
<evidence type="ECO:0000313" key="11">
    <source>
        <dbReference type="EMBL" id="KAF7368770.1"/>
    </source>
</evidence>
<evidence type="ECO:0000256" key="2">
    <source>
        <dbReference type="ARBA" id="ARBA00022454"/>
    </source>
</evidence>
<keyword evidence="2" id="KW-0158">Chromosome</keyword>
<feature type="compositionally biased region" description="Basic and acidic residues" evidence="8">
    <location>
        <begin position="442"/>
        <end position="468"/>
    </location>
</feature>
<name>A0A8H7DBX1_9AGAR</name>
<dbReference type="InterPro" id="IPR001214">
    <property type="entry name" value="SET_dom"/>
</dbReference>
<dbReference type="PANTHER" id="PTHR46223:SF3">
    <property type="entry name" value="HISTONE-LYSINE N-METHYLTRANSFERASE SET-23"/>
    <property type="match status" value="1"/>
</dbReference>
<dbReference type="InterPro" id="IPR029071">
    <property type="entry name" value="Ubiquitin-like_domsf"/>
</dbReference>
<dbReference type="InterPro" id="IPR003616">
    <property type="entry name" value="Post-SET_dom"/>
</dbReference>
<keyword evidence="6" id="KW-0479">Metal-binding</keyword>